<dbReference type="SUPFAM" id="SSF53335">
    <property type="entry name" value="S-adenosyl-L-methionine-dependent methyltransferases"/>
    <property type="match status" value="1"/>
</dbReference>
<evidence type="ECO:0000313" key="2">
    <source>
        <dbReference type="Proteomes" id="UP001515480"/>
    </source>
</evidence>
<keyword evidence="2" id="KW-1185">Reference proteome</keyword>
<organism evidence="1 2">
    <name type="scientific">Prymnesium parvum</name>
    <name type="common">Toxic golden alga</name>
    <dbReference type="NCBI Taxonomy" id="97485"/>
    <lineage>
        <taxon>Eukaryota</taxon>
        <taxon>Haptista</taxon>
        <taxon>Haptophyta</taxon>
        <taxon>Prymnesiophyceae</taxon>
        <taxon>Prymnesiales</taxon>
        <taxon>Prymnesiaceae</taxon>
        <taxon>Prymnesium</taxon>
    </lineage>
</organism>
<accession>A0AB34JCB3</accession>
<comment type="caution">
    <text evidence="1">The sequence shown here is derived from an EMBL/GenBank/DDBJ whole genome shotgun (WGS) entry which is preliminary data.</text>
</comment>
<evidence type="ECO:0000313" key="1">
    <source>
        <dbReference type="EMBL" id="KAL1518913.1"/>
    </source>
</evidence>
<dbReference type="InterPro" id="IPR019410">
    <property type="entry name" value="Methyltransf_16"/>
</dbReference>
<dbReference type="PANTHER" id="PTHR14614:SF163">
    <property type="entry name" value="METHYLTRANSFERASE SMALL DOMAIN-CONTAINING PROTEIN"/>
    <property type="match status" value="1"/>
</dbReference>
<name>A0AB34JCB3_PRYPA</name>
<gene>
    <name evidence="1" type="ORF">AB1Y20_003186</name>
</gene>
<dbReference type="Gene3D" id="3.40.50.150">
    <property type="entry name" value="Vaccinia Virus protein VP39"/>
    <property type="match status" value="1"/>
</dbReference>
<evidence type="ECO:0008006" key="3">
    <source>
        <dbReference type="Google" id="ProtNLM"/>
    </source>
</evidence>
<dbReference type="InterPro" id="IPR029063">
    <property type="entry name" value="SAM-dependent_MTases_sf"/>
</dbReference>
<dbReference type="EMBL" id="JBGBPQ010000010">
    <property type="protein sequence ID" value="KAL1518913.1"/>
    <property type="molecule type" value="Genomic_DNA"/>
</dbReference>
<proteinExistence type="predicted"/>
<dbReference type="Pfam" id="PF10294">
    <property type="entry name" value="Methyltransf_16"/>
    <property type="match status" value="1"/>
</dbReference>
<dbReference type="CDD" id="cd02440">
    <property type="entry name" value="AdoMet_MTases"/>
    <property type="match status" value="1"/>
</dbReference>
<reference evidence="1 2" key="1">
    <citation type="journal article" date="2024" name="Science">
        <title>Giant polyketide synthase enzymes in the biosynthesis of giant marine polyether toxins.</title>
        <authorList>
            <person name="Fallon T.R."/>
            <person name="Shende V.V."/>
            <person name="Wierzbicki I.H."/>
            <person name="Pendleton A.L."/>
            <person name="Watervoot N.F."/>
            <person name="Auber R.P."/>
            <person name="Gonzalez D.J."/>
            <person name="Wisecaver J.H."/>
            <person name="Moore B.S."/>
        </authorList>
    </citation>
    <scope>NUCLEOTIDE SEQUENCE [LARGE SCALE GENOMIC DNA]</scope>
    <source>
        <strain evidence="1 2">12B1</strain>
    </source>
</reference>
<dbReference type="AlphaFoldDB" id="A0AB34JCB3"/>
<sequence length="233" mass="25053">MKLPAALYPHGEAVCVRRLSIHFRTLPRPVSVFEMQPDDILERALRGEEDEYCAQVWPSSYAASEALLRYLPTHSNCTVMELGCGPGLPSLSALAAGASSVTATDWSPLALALTTHAANTFQPSRVSRLRTSRLNLLDEYDRESYAADLLVAADLLYDEAVAHAVGKHVSQHLQHGGHAIIADPGRPGGRAAFSSGLHSCSATRGMVHHFVEQALPKRWSGSSSNATVGICTL</sequence>
<dbReference type="Proteomes" id="UP001515480">
    <property type="component" value="Unassembled WGS sequence"/>
</dbReference>
<protein>
    <recommendedName>
        <fullName evidence="3">Calmodulin-lysine N-methyltransferase</fullName>
    </recommendedName>
</protein>
<dbReference type="PANTHER" id="PTHR14614">
    <property type="entry name" value="HEPATOCELLULAR CARCINOMA-ASSOCIATED ANTIGEN"/>
    <property type="match status" value="1"/>
</dbReference>